<proteinExistence type="predicted"/>
<dbReference type="Proteomes" id="UP001150538">
    <property type="component" value="Unassembled WGS sequence"/>
</dbReference>
<reference evidence="2" key="1">
    <citation type="submission" date="2022-07" db="EMBL/GenBank/DDBJ databases">
        <title>Phylogenomic reconstructions and comparative analyses of Kickxellomycotina fungi.</title>
        <authorList>
            <person name="Reynolds N.K."/>
            <person name="Stajich J.E."/>
            <person name="Barry K."/>
            <person name="Grigoriev I.V."/>
            <person name="Crous P."/>
            <person name="Smith M.E."/>
        </authorList>
    </citation>
    <scope>NUCLEOTIDE SEQUENCE</scope>
    <source>
        <strain evidence="2">NBRC 100468</strain>
    </source>
</reference>
<accession>A0A9W7ZWD0</accession>
<gene>
    <name evidence="2" type="ORF">H4219_004778</name>
</gene>
<comment type="caution">
    <text evidence="2">The sequence shown here is derived from an EMBL/GenBank/DDBJ whole genome shotgun (WGS) entry which is preliminary data.</text>
</comment>
<evidence type="ECO:0000256" key="1">
    <source>
        <dbReference type="SAM" id="MobiDB-lite"/>
    </source>
</evidence>
<evidence type="ECO:0008006" key="4">
    <source>
        <dbReference type="Google" id="ProtNLM"/>
    </source>
</evidence>
<dbReference type="AlphaFoldDB" id="A0A9W7ZWD0"/>
<dbReference type="InterPro" id="IPR011990">
    <property type="entry name" value="TPR-like_helical_dom_sf"/>
</dbReference>
<feature type="compositionally biased region" description="Low complexity" evidence="1">
    <location>
        <begin position="9"/>
        <end position="18"/>
    </location>
</feature>
<name>A0A9W7ZWD0_9FUNG</name>
<dbReference type="OrthoDB" id="10631026at2759"/>
<protein>
    <recommendedName>
        <fullName evidence="4">Pentatricopeptide repeat-containing protein</fullName>
    </recommendedName>
</protein>
<feature type="region of interest" description="Disordered" evidence="1">
    <location>
        <begin position="1"/>
        <end position="36"/>
    </location>
</feature>
<sequence length="469" mass="54795">MIDTKTANSQKSPSSSSSLPTQTGDLGNDGKPNSTQTKSAYIYLNRHNSDFSLKRQMSTQEVFKELRKWINSDRRLRINKIYALIQELEKAYPRFAFLDILGEKDSHKLFDAFDRRSVGTKSQHTIFHKKRFIGNLAQAMSERHEWTLTTSEHRIIWINQIQMGKMDKAKQIYELITDPLEIIVPPKKDTRRGIKMTKEEQCARMVYYRAKSFAYWNTLTSTLLAKMASSAISVDSSSSTEALIQIFQTWLLLWEPSLNRLKDQSRITTTTANNNNKNENIYYWNPNPGGRLPFRHRELTIRPYAVNMFLWHLIRRGQIKSAINLYRLFTTQRYGIRPNVATYQILISGLLRCHTNKLLLLKQQQYQNLDKAQTSSNSDDDGDWYGKDSEIFNTIDILCQHMKILGINPNTAFLNSIVSVGIKRNYIQGVLYIIRVFEEEWDIRPNDRTLHILKPLLFGDSCRHQYRRH</sequence>
<evidence type="ECO:0000313" key="3">
    <source>
        <dbReference type="Proteomes" id="UP001150538"/>
    </source>
</evidence>
<dbReference type="EMBL" id="JANBPU010000196">
    <property type="protein sequence ID" value="KAJ1914481.1"/>
    <property type="molecule type" value="Genomic_DNA"/>
</dbReference>
<feature type="compositionally biased region" description="Polar residues" evidence="1">
    <location>
        <begin position="19"/>
        <end position="36"/>
    </location>
</feature>
<evidence type="ECO:0000313" key="2">
    <source>
        <dbReference type="EMBL" id="KAJ1914481.1"/>
    </source>
</evidence>
<keyword evidence="3" id="KW-1185">Reference proteome</keyword>
<organism evidence="2 3">
    <name type="scientific">Mycoemilia scoparia</name>
    <dbReference type="NCBI Taxonomy" id="417184"/>
    <lineage>
        <taxon>Eukaryota</taxon>
        <taxon>Fungi</taxon>
        <taxon>Fungi incertae sedis</taxon>
        <taxon>Zoopagomycota</taxon>
        <taxon>Kickxellomycotina</taxon>
        <taxon>Kickxellomycetes</taxon>
        <taxon>Kickxellales</taxon>
        <taxon>Kickxellaceae</taxon>
        <taxon>Mycoemilia</taxon>
    </lineage>
</organism>
<dbReference type="Gene3D" id="1.25.40.10">
    <property type="entry name" value="Tetratricopeptide repeat domain"/>
    <property type="match status" value="1"/>
</dbReference>